<dbReference type="GO" id="GO:0046872">
    <property type="term" value="F:metal ion binding"/>
    <property type="evidence" value="ECO:0007669"/>
    <property type="project" value="UniProtKB-KW"/>
</dbReference>
<evidence type="ECO:0000256" key="13">
    <source>
        <dbReference type="RuleBase" id="RU365076"/>
    </source>
</evidence>
<evidence type="ECO:0000256" key="11">
    <source>
        <dbReference type="ARBA" id="ARBA00062019"/>
    </source>
</evidence>
<evidence type="ECO:0000313" key="16">
    <source>
        <dbReference type="Proteomes" id="UP000230750"/>
    </source>
</evidence>
<evidence type="ECO:0000256" key="4">
    <source>
        <dbReference type="ARBA" id="ARBA00022553"/>
    </source>
</evidence>
<dbReference type="CDD" id="cd02894">
    <property type="entry name" value="GGTase-II"/>
    <property type="match status" value="1"/>
</dbReference>
<keyword evidence="16" id="KW-1185">Reference proteome</keyword>
<evidence type="ECO:0000256" key="6">
    <source>
        <dbReference type="ARBA" id="ARBA00022679"/>
    </source>
</evidence>
<dbReference type="AlphaFoldDB" id="A0A2G8JPE5"/>
<comment type="function">
    <text evidence="1">Catalyzes the transfer of a geranylgeranyl moiety from geranylgeranyl diphosphate to both cysteines of Rab proteins with the C-terminal sequence -XXCC, -XCXC and -CCXX, such as RAB1A, RAB3A, RAB5A and RAB7A.</text>
</comment>
<dbReference type="FunFam" id="1.50.10.20:FF:000004">
    <property type="entry name" value="Geranylgeranyl transferase type-2 subunit beta"/>
    <property type="match status" value="1"/>
</dbReference>
<evidence type="ECO:0000256" key="1">
    <source>
        <dbReference type="ARBA" id="ARBA00002902"/>
    </source>
</evidence>
<keyword evidence="4" id="KW-0597">Phosphoprotein</keyword>
<evidence type="ECO:0000259" key="14">
    <source>
        <dbReference type="Pfam" id="PF00432"/>
    </source>
</evidence>
<comment type="similarity">
    <text evidence="2 13">Belongs to the protein prenyltransferase subunit beta family.</text>
</comment>
<evidence type="ECO:0000256" key="12">
    <source>
        <dbReference type="ARBA" id="ARBA00069127"/>
    </source>
</evidence>
<dbReference type="InterPro" id="IPR001330">
    <property type="entry name" value="Prenyltrans"/>
</dbReference>
<dbReference type="GO" id="GO:0004663">
    <property type="term" value="F:Rab geranylgeranyltransferase activity"/>
    <property type="evidence" value="ECO:0007669"/>
    <property type="project" value="UniProtKB-UniRule"/>
</dbReference>
<dbReference type="Proteomes" id="UP000230750">
    <property type="component" value="Unassembled WGS sequence"/>
</dbReference>
<comment type="cofactor">
    <cofactor evidence="13">
        <name>Zn(2+)</name>
        <dbReference type="ChEBI" id="CHEBI:29105"/>
    </cofactor>
    <text evidence="13">Binds 1 zinc ion per subunit.</text>
</comment>
<gene>
    <name evidence="15" type="ORF">BSL78_25554</name>
</gene>
<reference evidence="15 16" key="1">
    <citation type="journal article" date="2017" name="PLoS Biol.">
        <title>The sea cucumber genome provides insights into morphological evolution and visceral regeneration.</title>
        <authorList>
            <person name="Zhang X."/>
            <person name="Sun L."/>
            <person name="Yuan J."/>
            <person name="Sun Y."/>
            <person name="Gao Y."/>
            <person name="Zhang L."/>
            <person name="Li S."/>
            <person name="Dai H."/>
            <person name="Hamel J.F."/>
            <person name="Liu C."/>
            <person name="Yu Y."/>
            <person name="Liu S."/>
            <person name="Lin W."/>
            <person name="Guo K."/>
            <person name="Jin S."/>
            <person name="Xu P."/>
            <person name="Storey K.B."/>
            <person name="Huan P."/>
            <person name="Zhang T."/>
            <person name="Zhou Y."/>
            <person name="Zhang J."/>
            <person name="Lin C."/>
            <person name="Li X."/>
            <person name="Xing L."/>
            <person name="Huo D."/>
            <person name="Sun M."/>
            <person name="Wang L."/>
            <person name="Mercier A."/>
            <person name="Li F."/>
            <person name="Yang H."/>
            <person name="Xiang J."/>
        </authorList>
    </citation>
    <scope>NUCLEOTIDE SEQUENCE [LARGE SCALE GENOMIC DNA]</scope>
    <source>
        <strain evidence="15">Shaxun</strain>
        <tissue evidence="15">Muscle</tissue>
    </source>
</reference>
<comment type="function">
    <text evidence="13">Catalyzes the transfer of a geranylgeranyl moiety from geranylgeranyl diphosphate to both cysteines of proteins with the C-terminal sequence -XXCC, -XCXC and -CCXX.</text>
</comment>
<accession>A0A2G8JPE5</accession>
<organism evidence="15 16">
    <name type="scientific">Stichopus japonicus</name>
    <name type="common">Sea cucumber</name>
    <dbReference type="NCBI Taxonomy" id="307972"/>
    <lineage>
        <taxon>Eukaryota</taxon>
        <taxon>Metazoa</taxon>
        <taxon>Echinodermata</taxon>
        <taxon>Eleutherozoa</taxon>
        <taxon>Echinozoa</taxon>
        <taxon>Holothuroidea</taxon>
        <taxon>Aspidochirotacea</taxon>
        <taxon>Aspidochirotida</taxon>
        <taxon>Stichopodidae</taxon>
        <taxon>Apostichopus</taxon>
    </lineage>
</organism>
<dbReference type="GO" id="GO:0005968">
    <property type="term" value="C:Rab-protein geranylgeranyltransferase complex"/>
    <property type="evidence" value="ECO:0007669"/>
    <property type="project" value="UniProtKB-UniRule"/>
</dbReference>
<dbReference type="InterPro" id="IPR045089">
    <property type="entry name" value="PGGT1B-like"/>
</dbReference>
<keyword evidence="7 13" id="KW-0479">Metal-binding</keyword>
<protein>
    <recommendedName>
        <fullName evidence="12 13">Geranylgeranyl transferase type-2 subunit beta</fullName>
        <ecNumber evidence="3 13">2.5.1.60</ecNumber>
    </recommendedName>
</protein>
<evidence type="ECO:0000256" key="10">
    <source>
        <dbReference type="ARBA" id="ARBA00047658"/>
    </source>
</evidence>
<evidence type="ECO:0000256" key="3">
    <source>
        <dbReference type="ARBA" id="ARBA00012656"/>
    </source>
</evidence>
<dbReference type="Pfam" id="PF00432">
    <property type="entry name" value="Prenyltrans"/>
    <property type="match status" value="1"/>
</dbReference>
<dbReference type="PANTHER" id="PTHR11774">
    <property type="entry name" value="GERANYLGERANYL TRANSFERASE TYPE BETA SUBUNIT"/>
    <property type="match status" value="1"/>
</dbReference>
<dbReference type="SUPFAM" id="SSF48239">
    <property type="entry name" value="Terpenoid cyclases/Protein prenyltransferases"/>
    <property type="match status" value="1"/>
</dbReference>
<evidence type="ECO:0000256" key="2">
    <source>
        <dbReference type="ARBA" id="ARBA00010497"/>
    </source>
</evidence>
<dbReference type="InterPro" id="IPR008930">
    <property type="entry name" value="Terpenoid_cyclase/PrenylTrfase"/>
</dbReference>
<dbReference type="OrthoDB" id="5428259at2759"/>
<evidence type="ECO:0000256" key="7">
    <source>
        <dbReference type="ARBA" id="ARBA00022723"/>
    </source>
</evidence>
<keyword evidence="6 13" id="KW-0808">Transferase</keyword>
<proteinExistence type="inferred from homology"/>
<dbReference type="STRING" id="307972.A0A2G8JPE5"/>
<name>A0A2G8JPE5_STIJA</name>
<dbReference type="EC" id="2.5.1.60" evidence="3 13"/>
<sequence length="345" mass="38266">MIMMCPSVAGTPLKDVTIKADAPSELLLQKHVDYIAAYSDKVNDYEYVMTEYLRMSGIYWGITALDLMKQLPKMNKEEVVSFVKSCQHDCGGIGASVSHDPHLLYTLSAVQILSIFDAIDAIDVDKVVEFIRGLQQEDGSFMGDQWVSDICGEIDTRFSFCAVACLALLKRLDVINVDKAVEYVVSCKNFDGGFGVRPGSESHSGQIYCCVGMLAITNSLHHVDPDLLGWWLCERQLPSGGLNGRPEKLPDVCYSWWVLASLKVMGRIHWIDKSKLERFILACQDEETGGIADRPGDIVDPFHTLFGVAGLSLLGSYKNQLKAVNPVFCMPEETLTRLGVRTQLL</sequence>
<evidence type="ECO:0000256" key="8">
    <source>
        <dbReference type="ARBA" id="ARBA00022737"/>
    </source>
</evidence>
<comment type="caution">
    <text evidence="15">The sequence shown here is derived from an EMBL/GenBank/DDBJ whole genome shotgun (WGS) entry which is preliminary data.</text>
</comment>
<keyword evidence="5 13" id="KW-0637">Prenyltransferase</keyword>
<feature type="domain" description="Prenyltransferase alpha-alpha toroid" evidence="14">
    <location>
        <begin position="26"/>
        <end position="330"/>
    </location>
</feature>
<dbReference type="Gene3D" id="1.50.10.20">
    <property type="match status" value="1"/>
</dbReference>
<comment type="catalytic activity">
    <reaction evidence="10 13">
        <text>geranylgeranyl diphosphate + L-cysteinyl-[protein] = S-geranylgeranyl-L-cysteinyl-[protein] + diphosphate</text>
        <dbReference type="Rhea" id="RHEA:21240"/>
        <dbReference type="Rhea" id="RHEA-COMP:10131"/>
        <dbReference type="Rhea" id="RHEA-COMP:11537"/>
        <dbReference type="ChEBI" id="CHEBI:29950"/>
        <dbReference type="ChEBI" id="CHEBI:33019"/>
        <dbReference type="ChEBI" id="CHEBI:57533"/>
        <dbReference type="ChEBI" id="CHEBI:86021"/>
        <dbReference type="EC" id="2.5.1.60"/>
    </reaction>
</comment>
<evidence type="ECO:0000256" key="9">
    <source>
        <dbReference type="ARBA" id="ARBA00022833"/>
    </source>
</evidence>
<dbReference type="EMBL" id="MRZV01001476">
    <property type="protein sequence ID" value="PIK37603.1"/>
    <property type="molecule type" value="Genomic_DNA"/>
</dbReference>
<evidence type="ECO:0000313" key="15">
    <source>
        <dbReference type="EMBL" id="PIK37603.1"/>
    </source>
</evidence>
<keyword evidence="9 13" id="KW-0862">Zinc</keyword>
<keyword evidence="8" id="KW-0677">Repeat</keyword>
<comment type="subunit">
    <text evidence="11">Heterotrimer composed of RABGGTA, RABGGTB and CHM; within this trimer, RABGGTA and RABGGTB form the catalytic component B, while CHM (component A) mediates peptide substrate binding. The Rab GGTase dimer (RGGT) interacts with CHM (component A) prior to Rab protein binding; the association is stabilized by geranylgeranyl pyrophosphate (GGpp). The CHM:RGGT:Rab complex is destabilized by GGpp. Interaction of RABGGTB with prenylated PTP4A2 precludes its association with RABGGTA and inhibits enzyme activity. Interacts with CHODL. Interacts with non-phosphorylated form of RAB8A; phosphorylation of RAB8A at 'Thr-72' disrupts this interaction.</text>
</comment>
<dbReference type="PANTHER" id="PTHR11774:SF11">
    <property type="entry name" value="GERANYLGERANYL TRANSFERASE TYPE-2 SUBUNIT BETA"/>
    <property type="match status" value="1"/>
</dbReference>
<dbReference type="InterPro" id="IPR026873">
    <property type="entry name" value="Ptb1"/>
</dbReference>
<evidence type="ECO:0000256" key="5">
    <source>
        <dbReference type="ARBA" id="ARBA00022602"/>
    </source>
</evidence>